<accession>A0A3G9JYK4</accession>
<evidence type="ECO:0000259" key="2">
    <source>
        <dbReference type="SMART" id="SM00062"/>
    </source>
</evidence>
<dbReference type="PANTHER" id="PTHR35936">
    <property type="entry name" value="MEMBRANE-BOUND LYTIC MUREIN TRANSGLYCOSYLASE F"/>
    <property type="match status" value="1"/>
</dbReference>
<dbReference type="Pfam" id="PF00497">
    <property type="entry name" value="SBP_bac_3"/>
    <property type="match status" value="1"/>
</dbReference>
<dbReference type="SMART" id="SM00062">
    <property type="entry name" value="PBPb"/>
    <property type="match status" value="1"/>
</dbReference>
<dbReference type="PROSITE" id="PS51257">
    <property type="entry name" value="PROKAR_LIPOPROTEIN"/>
    <property type="match status" value="1"/>
</dbReference>
<proteinExistence type="predicted"/>
<dbReference type="Proteomes" id="UP000268059">
    <property type="component" value="Chromosome"/>
</dbReference>
<sequence>MNRIVKSGIVGALALSMAGCGSSSGNKSKASAKTTTITVAIAPDYAPYESLDKKGNIVGFDADMVKLFPSYLNTATTKYKFKYNQMSFDNIINQLQAGQADVGISGFSYNKKRKVSWSVPYTATAQVAVINKDSKIKSIKDLEGKKLAAQSGSTGEVAAKKVKGATVSSVSNAQENFPALKAKQFDAIICDLAVAKKYAKAQNFKILSQSLLDEKNYIVAKQGNTKMIGIMNKALKKFIASKDYKTLTDKYGLKAL</sequence>
<protein>
    <submittedName>
        <fullName evidence="3">Basic amino acid ABC transporter substrate-binding protein</fullName>
    </submittedName>
</protein>
<dbReference type="Gene3D" id="3.40.190.10">
    <property type="entry name" value="Periplasmic binding protein-like II"/>
    <property type="match status" value="2"/>
</dbReference>
<feature type="domain" description="Solute-binding protein family 3/N-terminal" evidence="2">
    <location>
        <begin position="36"/>
        <end position="255"/>
    </location>
</feature>
<evidence type="ECO:0000313" key="4">
    <source>
        <dbReference type="Proteomes" id="UP000268059"/>
    </source>
</evidence>
<gene>
    <name evidence="3" type="ORF">SG0102_28080</name>
</gene>
<keyword evidence="1" id="KW-0732">Signal</keyword>
<keyword evidence="4" id="KW-1185">Reference proteome</keyword>
<dbReference type="InterPro" id="IPR001638">
    <property type="entry name" value="Solute-binding_3/MltF_N"/>
</dbReference>
<dbReference type="EMBL" id="AP019309">
    <property type="protein sequence ID" value="BBH27874.1"/>
    <property type="molecule type" value="Genomic_DNA"/>
</dbReference>
<dbReference type="OrthoDB" id="9774451at2"/>
<dbReference type="KEGG" id="ebm:SG0102_28080"/>
<organism evidence="3 4">
    <name type="scientific">Intestinibaculum porci</name>
    <dbReference type="NCBI Taxonomy" id="2487118"/>
    <lineage>
        <taxon>Bacteria</taxon>
        <taxon>Bacillati</taxon>
        <taxon>Bacillota</taxon>
        <taxon>Erysipelotrichia</taxon>
        <taxon>Erysipelotrichales</taxon>
        <taxon>Erysipelotrichaceae</taxon>
        <taxon>Intestinibaculum</taxon>
    </lineage>
</organism>
<evidence type="ECO:0000313" key="3">
    <source>
        <dbReference type="EMBL" id="BBH27874.1"/>
    </source>
</evidence>
<dbReference type="AlphaFoldDB" id="A0A3G9JYK4"/>
<dbReference type="PANTHER" id="PTHR35936:SF17">
    <property type="entry name" value="ARGININE-BINDING EXTRACELLULAR PROTEIN ARTP"/>
    <property type="match status" value="1"/>
</dbReference>
<dbReference type="InParanoid" id="A0A3G9JYK4"/>
<dbReference type="SUPFAM" id="SSF53850">
    <property type="entry name" value="Periplasmic binding protein-like II"/>
    <property type="match status" value="1"/>
</dbReference>
<name>A0A3G9JYK4_9FIRM</name>
<dbReference type="RefSeq" id="WP_125120560.1">
    <property type="nucleotide sequence ID" value="NZ_AP019309.1"/>
</dbReference>
<reference evidence="3 4" key="1">
    <citation type="submission" date="2018-11" db="EMBL/GenBank/DDBJ databases">
        <title>Novel Erysipelotrichaceae bacterium isolated from small intestine of a swine.</title>
        <authorList>
            <person name="Kim J.S."/>
            <person name="Choe H."/>
            <person name="Lee Y.R."/>
            <person name="Kim K.M."/>
            <person name="Park D.S."/>
        </authorList>
    </citation>
    <scope>NUCLEOTIDE SEQUENCE [LARGE SCALE GENOMIC DNA]</scope>
    <source>
        <strain evidence="3 4">SG0102</strain>
    </source>
</reference>
<evidence type="ECO:0000256" key="1">
    <source>
        <dbReference type="ARBA" id="ARBA00022729"/>
    </source>
</evidence>